<name>A0AAU9MYH2_9ASTR</name>
<protein>
    <recommendedName>
        <fullName evidence="3">FBD domain-containing protein</fullName>
    </recommendedName>
</protein>
<dbReference type="InterPro" id="IPR032675">
    <property type="entry name" value="LRR_dom_sf"/>
</dbReference>
<dbReference type="EMBL" id="CAKMRJ010002223">
    <property type="protein sequence ID" value="CAH1426990.1"/>
    <property type="molecule type" value="Genomic_DNA"/>
</dbReference>
<dbReference type="InterPro" id="IPR050232">
    <property type="entry name" value="FBL13/AtMIF1-like"/>
</dbReference>
<organism evidence="1 2">
    <name type="scientific">Lactuca virosa</name>
    <dbReference type="NCBI Taxonomy" id="75947"/>
    <lineage>
        <taxon>Eukaryota</taxon>
        <taxon>Viridiplantae</taxon>
        <taxon>Streptophyta</taxon>
        <taxon>Embryophyta</taxon>
        <taxon>Tracheophyta</taxon>
        <taxon>Spermatophyta</taxon>
        <taxon>Magnoliopsida</taxon>
        <taxon>eudicotyledons</taxon>
        <taxon>Gunneridae</taxon>
        <taxon>Pentapetalae</taxon>
        <taxon>asterids</taxon>
        <taxon>campanulids</taxon>
        <taxon>Asterales</taxon>
        <taxon>Asteraceae</taxon>
        <taxon>Cichorioideae</taxon>
        <taxon>Cichorieae</taxon>
        <taxon>Lactucinae</taxon>
        <taxon>Lactuca</taxon>
    </lineage>
</organism>
<evidence type="ECO:0008006" key="3">
    <source>
        <dbReference type="Google" id="ProtNLM"/>
    </source>
</evidence>
<gene>
    <name evidence="1" type="ORF">LVIROSA_LOCUS14040</name>
</gene>
<dbReference type="PANTHER" id="PTHR31900:SF27">
    <property type="entry name" value="FBD DOMAIN-CONTAINING PROTEIN"/>
    <property type="match status" value="1"/>
</dbReference>
<dbReference type="AlphaFoldDB" id="A0AAU9MYH2"/>
<dbReference type="SUPFAM" id="SSF52058">
    <property type="entry name" value="L domain-like"/>
    <property type="match status" value="1"/>
</dbReference>
<dbReference type="PANTHER" id="PTHR31900">
    <property type="entry name" value="F-BOX/RNI SUPERFAMILY PROTEIN-RELATED"/>
    <property type="match status" value="1"/>
</dbReference>
<comment type="caution">
    <text evidence="1">The sequence shown here is derived from an EMBL/GenBank/DDBJ whole genome shotgun (WGS) entry which is preliminary data.</text>
</comment>
<evidence type="ECO:0000313" key="2">
    <source>
        <dbReference type="Proteomes" id="UP001157418"/>
    </source>
</evidence>
<dbReference type="Proteomes" id="UP001157418">
    <property type="component" value="Unassembled WGS sequence"/>
</dbReference>
<sequence>MPHCLVTCGSLEVLKLNSKERGLRLPKTMVFPSLRVLGLTFVDKLEDADLVKNFLKNYPLLEDLTLSDCVIFKFDLLCISCQKLKKLTIINMYNGNYDGVQCGGIKICCPKLVDLELRGLIANNFFFECLDSLKKAVIEPKLVGNNKCVLFPGISSVESLWIDPYFFIECITAACDPVLPNLKTLVLSTTMDAFTFDNFNQILKYYPKLVSLKLVIQQDFHGSDGTEYGWLDEDETWSLLSNDVKRVKFFEFNGEKPKVVLEWFEDILDMFFSWGNEARFSNCHW</sequence>
<dbReference type="Gene3D" id="3.80.10.10">
    <property type="entry name" value="Ribonuclease Inhibitor"/>
    <property type="match status" value="1"/>
</dbReference>
<evidence type="ECO:0000313" key="1">
    <source>
        <dbReference type="EMBL" id="CAH1426990.1"/>
    </source>
</evidence>
<accession>A0AAU9MYH2</accession>
<proteinExistence type="predicted"/>
<reference evidence="1 2" key="1">
    <citation type="submission" date="2022-01" db="EMBL/GenBank/DDBJ databases">
        <authorList>
            <person name="Xiong W."/>
            <person name="Schranz E."/>
        </authorList>
    </citation>
    <scope>NUCLEOTIDE SEQUENCE [LARGE SCALE GENOMIC DNA]</scope>
</reference>
<keyword evidence="2" id="KW-1185">Reference proteome</keyword>